<evidence type="ECO:0000313" key="9">
    <source>
        <dbReference type="EMBL" id="RNF39734.1"/>
    </source>
</evidence>
<dbReference type="InterPro" id="IPR000700">
    <property type="entry name" value="PAS-assoc_C"/>
</dbReference>
<dbReference type="PROSITE" id="PS50112">
    <property type="entry name" value="PAS"/>
    <property type="match status" value="1"/>
</dbReference>
<dbReference type="Gene3D" id="1.10.10.60">
    <property type="entry name" value="Homeodomain-like"/>
    <property type="match status" value="1"/>
</dbReference>
<dbReference type="SUPFAM" id="SSF52540">
    <property type="entry name" value="P-loop containing nucleoside triphosphate hydrolases"/>
    <property type="match status" value="1"/>
</dbReference>
<keyword evidence="1" id="KW-0547">Nucleotide-binding</keyword>
<dbReference type="AlphaFoldDB" id="A0A3M8P975"/>
<dbReference type="CDD" id="cd00009">
    <property type="entry name" value="AAA"/>
    <property type="match status" value="1"/>
</dbReference>
<keyword evidence="2" id="KW-0067">ATP-binding</keyword>
<dbReference type="PANTHER" id="PTHR32071:SF57">
    <property type="entry name" value="C4-DICARBOXYLATE TRANSPORT TRANSCRIPTIONAL REGULATORY PROTEIN DCTD"/>
    <property type="match status" value="1"/>
</dbReference>
<dbReference type="Pfam" id="PF25601">
    <property type="entry name" value="AAA_lid_14"/>
    <property type="match status" value="1"/>
</dbReference>
<feature type="domain" description="Sigma-54 factor interaction" evidence="6">
    <location>
        <begin position="222"/>
        <end position="451"/>
    </location>
</feature>
<dbReference type="PROSITE" id="PS50113">
    <property type="entry name" value="PAC"/>
    <property type="match status" value="1"/>
</dbReference>
<feature type="domain" description="PAS" evidence="7">
    <location>
        <begin position="82"/>
        <end position="132"/>
    </location>
</feature>
<dbReference type="InterPro" id="IPR058031">
    <property type="entry name" value="AAA_lid_NorR"/>
</dbReference>
<dbReference type="PROSITE" id="PS00675">
    <property type="entry name" value="SIGMA54_INTERACT_1"/>
    <property type="match status" value="1"/>
</dbReference>
<dbReference type="FunFam" id="3.40.50.300:FF:000006">
    <property type="entry name" value="DNA-binding transcriptional regulator NtrC"/>
    <property type="match status" value="1"/>
</dbReference>
<evidence type="ECO:0000256" key="1">
    <source>
        <dbReference type="ARBA" id="ARBA00022741"/>
    </source>
</evidence>
<dbReference type="InterPro" id="IPR035965">
    <property type="entry name" value="PAS-like_dom_sf"/>
</dbReference>
<evidence type="ECO:0000256" key="4">
    <source>
        <dbReference type="ARBA" id="ARBA00023163"/>
    </source>
</evidence>
<evidence type="ECO:0000259" key="8">
    <source>
        <dbReference type="PROSITE" id="PS50113"/>
    </source>
</evidence>
<evidence type="ECO:0000313" key="10">
    <source>
        <dbReference type="Proteomes" id="UP000275473"/>
    </source>
</evidence>
<dbReference type="SUPFAM" id="SSF55785">
    <property type="entry name" value="PYP-like sensor domain (PAS domain)"/>
    <property type="match status" value="1"/>
</dbReference>
<dbReference type="Pfam" id="PF00158">
    <property type="entry name" value="Sigma54_activat"/>
    <property type="match status" value="1"/>
</dbReference>
<keyword evidence="10" id="KW-1185">Reference proteome</keyword>
<dbReference type="SMART" id="SM00091">
    <property type="entry name" value="PAS"/>
    <property type="match status" value="1"/>
</dbReference>
<dbReference type="PROSITE" id="PS00688">
    <property type="entry name" value="SIGMA54_INTERACT_3"/>
    <property type="match status" value="1"/>
</dbReference>
<dbReference type="Pfam" id="PF13426">
    <property type="entry name" value="PAS_9"/>
    <property type="match status" value="1"/>
</dbReference>
<accession>A0A3M8P975</accession>
<evidence type="ECO:0000256" key="3">
    <source>
        <dbReference type="ARBA" id="ARBA00023015"/>
    </source>
</evidence>
<evidence type="ECO:0000259" key="6">
    <source>
        <dbReference type="PROSITE" id="PS50045"/>
    </source>
</evidence>
<protein>
    <submittedName>
        <fullName evidence="9">PAS domain-containing protein</fullName>
    </submittedName>
</protein>
<dbReference type="InterPro" id="IPR025662">
    <property type="entry name" value="Sigma_54_int_dom_ATP-bd_1"/>
</dbReference>
<dbReference type="InterPro" id="IPR009057">
    <property type="entry name" value="Homeodomain-like_sf"/>
</dbReference>
<comment type="caution">
    <text evidence="9">The sequence shown here is derived from an EMBL/GenBank/DDBJ whole genome shotgun (WGS) entry which is preliminary data.</text>
</comment>
<dbReference type="InterPro" id="IPR027417">
    <property type="entry name" value="P-loop_NTPase"/>
</dbReference>
<dbReference type="InterPro" id="IPR025944">
    <property type="entry name" value="Sigma_54_int_dom_CS"/>
</dbReference>
<dbReference type="PROSITE" id="PS50045">
    <property type="entry name" value="SIGMA54_INTERACT_4"/>
    <property type="match status" value="1"/>
</dbReference>
<feature type="domain" description="PAC" evidence="8">
    <location>
        <begin position="149"/>
        <end position="201"/>
    </location>
</feature>
<evidence type="ECO:0000259" key="7">
    <source>
        <dbReference type="PROSITE" id="PS50112"/>
    </source>
</evidence>
<dbReference type="RefSeq" id="WP_123164929.1">
    <property type="nucleotide sequence ID" value="NZ_RIAX01000004.1"/>
</dbReference>
<evidence type="ECO:0000256" key="2">
    <source>
        <dbReference type="ARBA" id="ARBA00022840"/>
    </source>
</evidence>
<feature type="coiled-coil region" evidence="5">
    <location>
        <begin position="192"/>
        <end position="219"/>
    </location>
</feature>
<keyword evidence="4" id="KW-0804">Transcription</keyword>
<evidence type="ECO:0000256" key="5">
    <source>
        <dbReference type="SAM" id="Coils"/>
    </source>
</evidence>
<dbReference type="GO" id="GO:0006355">
    <property type="term" value="P:regulation of DNA-templated transcription"/>
    <property type="evidence" value="ECO:0007669"/>
    <property type="project" value="InterPro"/>
</dbReference>
<dbReference type="Gene3D" id="3.30.450.20">
    <property type="entry name" value="PAS domain"/>
    <property type="match status" value="1"/>
</dbReference>
<gene>
    <name evidence="9" type="ORF">EEX84_07130</name>
</gene>
<sequence>MLILKKDGTSYKAEIEKGEKVDFPKVAELLKHTRKSASSLCSIGEGGDFHLQKLDSENTLASQIEPGLLENYVRKSSLYRSIEEELKFILDSTGELVTIVNNQGLVERVSSNCKQIMGIEVDEFVGRSIFELEKSGIVSLSSTKKVLETMREVTITQMTRGNRRLYVQGYPIFNENGSLEKILNISRDVTEESILRERLKQTEREMELLSKEANKDSKDRKIIVKSLKIEEIYYLLNRVAKTDATVLFLGETGVGKGVFAQHLHNVSDRKDSPFINVNCSVLPEHLIESELFGYGKGSFTGANIQGKKGLIEAADHGTLFLDEIGELPLQTQAKLLQVLQEKSFMPIGKTAPVTVDVRFIAATNKNLEEMVEKGEFRSDLYYRLNVVPITVPPLRERQEDIPFLLQHFLEVFNNRYNRSCSLSLEVIEQLTHYRWPGNVRELQNVIERIVITSPKLSIELTDLPPSMRRINSYSNSAETGNESLKDRMDRCEKEILLETIKKSKNLYEMSKFLKQDISTISRKLKKHNLTLQ</sequence>
<dbReference type="InterPro" id="IPR000014">
    <property type="entry name" value="PAS"/>
</dbReference>
<dbReference type="Gene3D" id="3.40.50.300">
    <property type="entry name" value="P-loop containing nucleotide triphosphate hydrolases"/>
    <property type="match status" value="1"/>
</dbReference>
<dbReference type="EMBL" id="RIAX01000004">
    <property type="protein sequence ID" value="RNF39734.1"/>
    <property type="molecule type" value="Genomic_DNA"/>
</dbReference>
<dbReference type="SUPFAM" id="SSF46689">
    <property type="entry name" value="Homeodomain-like"/>
    <property type="match status" value="1"/>
</dbReference>
<organism evidence="9 10">
    <name type="scientific">Planococcus salinus</name>
    <dbReference type="NCBI Taxonomy" id="1848460"/>
    <lineage>
        <taxon>Bacteria</taxon>
        <taxon>Bacillati</taxon>
        <taxon>Bacillota</taxon>
        <taxon>Bacilli</taxon>
        <taxon>Bacillales</taxon>
        <taxon>Caryophanaceae</taxon>
        <taxon>Planococcus</taxon>
    </lineage>
</organism>
<dbReference type="OrthoDB" id="9771372at2"/>
<dbReference type="PANTHER" id="PTHR32071">
    <property type="entry name" value="TRANSCRIPTIONAL REGULATORY PROTEIN"/>
    <property type="match status" value="1"/>
</dbReference>
<dbReference type="GO" id="GO:0005524">
    <property type="term" value="F:ATP binding"/>
    <property type="evidence" value="ECO:0007669"/>
    <property type="project" value="UniProtKB-KW"/>
</dbReference>
<keyword evidence="3" id="KW-0805">Transcription regulation</keyword>
<dbReference type="Gene3D" id="1.10.8.60">
    <property type="match status" value="1"/>
</dbReference>
<dbReference type="Proteomes" id="UP000275473">
    <property type="component" value="Unassembled WGS sequence"/>
</dbReference>
<name>A0A3M8P975_9BACL</name>
<keyword evidence="5" id="KW-0175">Coiled coil</keyword>
<dbReference type="SMART" id="SM00382">
    <property type="entry name" value="AAA"/>
    <property type="match status" value="1"/>
</dbReference>
<reference evidence="9 10" key="1">
    <citation type="journal article" date="2018" name="Int. J. Syst. Evol. Microbiol.">
        <title>Planococcus salinus sp. nov., a moderately halophilic bacterium isolated from a saline-alkali soil.</title>
        <authorList>
            <person name="Gan L."/>
        </authorList>
    </citation>
    <scope>NUCLEOTIDE SEQUENCE [LARGE SCALE GENOMIC DNA]</scope>
    <source>
        <strain evidence="9 10">LCB217</strain>
    </source>
</reference>
<dbReference type="InterPro" id="IPR003593">
    <property type="entry name" value="AAA+_ATPase"/>
</dbReference>
<dbReference type="InterPro" id="IPR002078">
    <property type="entry name" value="Sigma_54_int"/>
</dbReference>
<proteinExistence type="predicted"/>